<comment type="caution">
    <text evidence="1">The sequence shown here is derived from an EMBL/GenBank/DDBJ whole genome shotgun (WGS) entry which is preliminary data.</text>
</comment>
<dbReference type="AlphaFoldDB" id="A0A397G513"/>
<dbReference type="EMBL" id="PQFF01000524">
    <property type="protein sequence ID" value="RHZ46131.1"/>
    <property type="molecule type" value="Genomic_DNA"/>
</dbReference>
<proteinExistence type="predicted"/>
<reference evidence="1 2" key="1">
    <citation type="submission" date="2018-08" db="EMBL/GenBank/DDBJ databases">
        <title>Genome and evolution of the arbuscular mycorrhizal fungus Diversispora epigaea (formerly Glomus versiforme) and its bacterial endosymbionts.</title>
        <authorList>
            <person name="Sun X."/>
            <person name="Fei Z."/>
            <person name="Harrison M."/>
        </authorList>
    </citation>
    <scope>NUCLEOTIDE SEQUENCE [LARGE SCALE GENOMIC DNA]</scope>
    <source>
        <strain evidence="1 2">IT104</strain>
    </source>
</reference>
<evidence type="ECO:0000313" key="1">
    <source>
        <dbReference type="EMBL" id="RHZ46131.1"/>
    </source>
</evidence>
<sequence length="180" mass="20994">MKNNGKSWVKHLSVFVKELNSPLRESSEECAIQPHHYTPQDEIDKGIFSLQKTIKNRENNNNDKFKNFNGSIHGINVKFQSAGNFEDNYQARKGKFAIAIIQKAIEELIDLWDKCLIHQYELKSADEVYELLSQKVSRLQELYVKCAKIYRYDILNRGIRPTSFFQLLEDKNEENLVGPI</sequence>
<evidence type="ECO:0000313" key="2">
    <source>
        <dbReference type="Proteomes" id="UP000266861"/>
    </source>
</evidence>
<gene>
    <name evidence="1" type="ORF">Glove_633g7</name>
</gene>
<organism evidence="1 2">
    <name type="scientific">Diversispora epigaea</name>
    <dbReference type="NCBI Taxonomy" id="1348612"/>
    <lineage>
        <taxon>Eukaryota</taxon>
        <taxon>Fungi</taxon>
        <taxon>Fungi incertae sedis</taxon>
        <taxon>Mucoromycota</taxon>
        <taxon>Glomeromycotina</taxon>
        <taxon>Glomeromycetes</taxon>
        <taxon>Diversisporales</taxon>
        <taxon>Diversisporaceae</taxon>
        <taxon>Diversispora</taxon>
    </lineage>
</organism>
<protein>
    <submittedName>
        <fullName evidence="1">Uncharacterized protein</fullName>
    </submittedName>
</protein>
<dbReference type="Proteomes" id="UP000266861">
    <property type="component" value="Unassembled WGS sequence"/>
</dbReference>
<accession>A0A397G513</accession>
<dbReference type="OrthoDB" id="642895at2759"/>
<keyword evidence="2" id="KW-1185">Reference proteome</keyword>
<name>A0A397G513_9GLOM</name>